<evidence type="ECO:0000313" key="2">
    <source>
        <dbReference type="Proteomes" id="UP001162483"/>
    </source>
</evidence>
<accession>A0ABN9DVY7</accession>
<comment type="caution">
    <text evidence="1">The sequence shown here is derived from an EMBL/GenBank/DDBJ whole genome shotgun (WGS) entry which is preliminary data.</text>
</comment>
<feature type="non-terminal residue" evidence="1">
    <location>
        <position position="1"/>
    </location>
</feature>
<organism evidence="1 2">
    <name type="scientific">Staurois parvus</name>
    <dbReference type="NCBI Taxonomy" id="386267"/>
    <lineage>
        <taxon>Eukaryota</taxon>
        <taxon>Metazoa</taxon>
        <taxon>Chordata</taxon>
        <taxon>Craniata</taxon>
        <taxon>Vertebrata</taxon>
        <taxon>Euteleostomi</taxon>
        <taxon>Amphibia</taxon>
        <taxon>Batrachia</taxon>
        <taxon>Anura</taxon>
        <taxon>Neobatrachia</taxon>
        <taxon>Ranoidea</taxon>
        <taxon>Ranidae</taxon>
        <taxon>Staurois</taxon>
    </lineage>
</organism>
<proteinExistence type="predicted"/>
<reference evidence="1" key="1">
    <citation type="submission" date="2023-05" db="EMBL/GenBank/DDBJ databases">
        <authorList>
            <person name="Stuckert A."/>
        </authorList>
    </citation>
    <scope>NUCLEOTIDE SEQUENCE</scope>
</reference>
<evidence type="ECO:0000313" key="1">
    <source>
        <dbReference type="EMBL" id="CAI9576672.1"/>
    </source>
</evidence>
<dbReference type="Proteomes" id="UP001162483">
    <property type="component" value="Unassembled WGS sequence"/>
</dbReference>
<name>A0ABN9DVY7_9NEOB</name>
<dbReference type="EMBL" id="CATNWA010014853">
    <property type="protein sequence ID" value="CAI9576672.1"/>
    <property type="molecule type" value="Genomic_DNA"/>
</dbReference>
<keyword evidence="2" id="KW-1185">Reference proteome</keyword>
<sequence length="95" mass="10027">YSRTAAGILTLEGTDLVPLTSPVTPIHLSVLKKSTDTVLMALGRKGLTLGAIIVQGVFYIGGRVSVLPFKHSALDGCAAHSHPKQCALVDREENC</sequence>
<gene>
    <name evidence="1" type="ORF">SPARVUS_LOCUS8570383</name>
</gene>
<protein>
    <submittedName>
        <fullName evidence="1">Uncharacterized protein</fullName>
    </submittedName>
</protein>